<reference evidence="1 2" key="1">
    <citation type="journal article" date="2021" name="Hortic Res">
        <title>Chromosome-scale assembly of the Dendrobium chrysotoxum genome enhances the understanding of orchid evolution.</title>
        <authorList>
            <person name="Zhang Y."/>
            <person name="Zhang G.Q."/>
            <person name="Zhang D."/>
            <person name="Liu X.D."/>
            <person name="Xu X.Y."/>
            <person name="Sun W.H."/>
            <person name="Yu X."/>
            <person name="Zhu X."/>
            <person name="Wang Z.W."/>
            <person name="Zhao X."/>
            <person name="Zhong W.Y."/>
            <person name="Chen H."/>
            <person name="Yin W.L."/>
            <person name="Huang T."/>
            <person name="Niu S.C."/>
            <person name="Liu Z.J."/>
        </authorList>
    </citation>
    <scope>NUCLEOTIDE SEQUENCE [LARGE SCALE GENOMIC DNA]</scope>
    <source>
        <strain evidence="1">Lindl</strain>
    </source>
</reference>
<dbReference type="Gene3D" id="3.80.10.10">
    <property type="entry name" value="Ribonuclease Inhibitor"/>
    <property type="match status" value="1"/>
</dbReference>
<evidence type="ECO:0008006" key="3">
    <source>
        <dbReference type="Google" id="ProtNLM"/>
    </source>
</evidence>
<dbReference type="InterPro" id="IPR032675">
    <property type="entry name" value="LRR_dom_sf"/>
</dbReference>
<keyword evidence="2" id="KW-1185">Reference proteome</keyword>
<dbReference type="Gene3D" id="1.20.1280.50">
    <property type="match status" value="1"/>
</dbReference>
<proteinExistence type="predicted"/>
<gene>
    <name evidence="1" type="ORF">IEQ34_021563</name>
</gene>
<dbReference type="EMBL" id="JAGFBR010000018">
    <property type="protein sequence ID" value="KAH0450871.1"/>
    <property type="molecule type" value="Genomic_DNA"/>
</dbReference>
<evidence type="ECO:0000313" key="2">
    <source>
        <dbReference type="Proteomes" id="UP000775213"/>
    </source>
</evidence>
<dbReference type="Proteomes" id="UP000775213">
    <property type="component" value="Unassembled WGS sequence"/>
</dbReference>
<comment type="caution">
    <text evidence="1">The sequence shown here is derived from an EMBL/GenBank/DDBJ whole genome shotgun (WGS) entry which is preliminary data.</text>
</comment>
<dbReference type="SMART" id="SM00367">
    <property type="entry name" value="LRR_CC"/>
    <property type="match status" value="4"/>
</dbReference>
<dbReference type="PANTHER" id="PTHR38926:SF5">
    <property type="entry name" value="F-BOX AND LEUCINE-RICH REPEAT PROTEIN 6"/>
    <property type="match status" value="1"/>
</dbReference>
<sequence>MEDESSVGDDCLGSEPNEVVMEIRDWSELTSVCLTNIFHRLSLEDRWRGAMLACRSWLEAAKDPTLFSSFDLEPAFEAAGAGRSDSPFWWTPAFQRRVDAMLRSVSEFGAGGVREIRVRHCSDVSLAYAAERSPNLEILSVKNSRSITDASISIVASRCPLIRELDISNCYEISYKSLEMIGKNCPNLTVLKRNLLNWLDPSQHTGIVPEEYLRACPQDGDREAASIAQFMPRLKHLELRFSKLTIAGLISITEGCQDLELLDLFGSANLTSRALEQASANLKNLKTLIRPNFYIPRSVFHAERYGHWRLYDERFQTNVFQI</sequence>
<accession>A0AAV7G397</accession>
<evidence type="ECO:0000313" key="1">
    <source>
        <dbReference type="EMBL" id="KAH0450871.1"/>
    </source>
</evidence>
<dbReference type="AlphaFoldDB" id="A0AAV7G397"/>
<dbReference type="InterPro" id="IPR006553">
    <property type="entry name" value="Leu-rich_rpt_Cys-con_subtyp"/>
</dbReference>
<name>A0AAV7G397_DENCH</name>
<organism evidence="1 2">
    <name type="scientific">Dendrobium chrysotoxum</name>
    <name type="common">Orchid</name>
    <dbReference type="NCBI Taxonomy" id="161865"/>
    <lineage>
        <taxon>Eukaryota</taxon>
        <taxon>Viridiplantae</taxon>
        <taxon>Streptophyta</taxon>
        <taxon>Embryophyta</taxon>
        <taxon>Tracheophyta</taxon>
        <taxon>Spermatophyta</taxon>
        <taxon>Magnoliopsida</taxon>
        <taxon>Liliopsida</taxon>
        <taxon>Asparagales</taxon>
        <taxon>Orchidaceae</taxon>
        <taxon>Epidendroideae</taxon>
        <taxon>Malaxideae</taxon>
        <taxon>Dendrobiinae</taxon>
        <taxon>Dendrobium</taxon>
    </lineage>
</organism>
<dbReference type="SUPFAM" id="SSF52047">
    <property type="entry name" value="RNI-like"/>
    <property type="match status" value="1"/>
</dbReference>
<dbReference type="PANTHER" id="PTHR38926">
    <property type="entry name" value="F-BOX DOMAIN CONTAINING PROTEIN, EXPRESSED"/>
    <property type="match status" value="1"/>
</dbReference>
<protein>
    <recommendedName>
        <fullName evidence="3">F-box protein SKIP1</fullName>
    </recommendedName>
</protein>
<dbReference type="InterPro" id="IPR036047">
    <property type="entry name" value="F-box-like_dom_sf"/>
</dbReference>
<dbReference type="SUPFAM" id="SSF81383">
    <property type="entry name" value="F-box domain"/>
    <property type="match status" value="1"/>
</dbReference>